<dbReference type="InterPro" id="IPR011009">
    <property type="entry name" value="Kinase-like_dom_sf"/>
</dbReference>
<evidence type="ECO:0000259" key="1">
    <source>
        <dbReference type="Pfam" id="PF01636"/>
    </source>
</evidence>
<comment type="caution">
    <text evidence="2">The sequence shown here is derived from an EMBL/GenBank/DDBJ whole genome shotgun (WGS) entry which is preliminary data.</text>
</comment>
<dbReference type="Proteomes" id="UP000537204">
    <property type="component" value="Unassembled WGS sequence"/>
</dbReference>
<dbReference type="InterPro" id="IPR052077">
    <property type="entry name" value="CcrZ_PhaseVar_Mediator"/>
</dbReference>
<dbReference type="AlphaFoldDB" id="A0A7W8ZRE8"/>
<dbReference type="Gene3D" id="3.30.200.20">
    <property type="entry name" value="Phosphorylase Kinase, domain 1"/>
    <property type="match status" value="1"/>
</dbReference>
<dbReference type="Gene3D" id="3.90.1200.10">
    <property type="match status" value="1"/>
</dbReference>
<sequence>MAALQNLIPAAKLPAVESALLQTFNTSQVQKITLLAGGLSASIVYKIEVDGQEYVLKLDSPVESADQESCMEIAAVAGIAPKFYYLNRVAGIAITAFIQPMSMQAVFKSRELLLSSLGKVVSSIHNLPLFSKENSLIDTVDGLIAQFKTSKMLTGPVFDACFAHYETIRKYYPWDDADKVSSHNDLNPNNMVFDGEKIWVIDWDAAFQNDRYVDLAILANFYVTDEDGENIFLEAYFGSELNDYNRARFFMMRQICRLVYAMLMFKLAEGSKITGAVHDPDMEKADLKTIKKQLGTGELSLAAYHGQLIFGKALMNETLEQMRSPRFALSFDNLLIIE</sequence>
<accession>A0A7W8ZRE8</accession>
<name>A0A7W8ZRE8_9SPHI</name>
<dbReference type="SUPFAM" id="SSF56112">
    <property type="entry name" value="Protein kinase-like (PK-like)"/>
    <property type="match status" value="1"/>
</dbReference>
<evidence type="ECO:0000313" key="3">
    <source>
        <dbReference type="Proteomes" id="UP000537204"/>
    </source>
</evidence>
<dbReference type="EMBL" id="JACHCE010000008">
    <property type="protein sequence ID" value="MBB5638462.1"/>
    <property type="molecule type" value="Genomic_DNA"/>
</dbReference>
<organism evidence="2 3">
    <name type="scientific">Pedobacter cryoconitis</name>
    <dbReference type="NCBI Taxonomy" id="188932"/>
    <lineage>
        <taxon>Bacteria</taxon>
        <taxon>Pseudomonadati</taxon>
        <taxon>Bacteroidota</taxon>
        <taxon>Sphingobacteriia</taxon>
        <taxon>Sphingobacteriales</taxon>
        <taxon>Sphingobacteriaceae</taxon>
        <taxon>Pedobacter</taxon>
    </lineage>
</organism>
<protein>
    <recommendedName>
        <fullName evidence="1">Aminoglycoside phosphotransferase domain-containing protein</fullName>
    </recommendedName>
</protein>
<gene>
    <name evidence="2" type="ORF">HDE68_004391</name>
</gene>
<dbReference type="PANTHER" id="PTHR40086:SF1">
    <property type="entry name" value="CELL CYCLE REGULATOR CCRZ"/>
    <property type="match status" value="1"/>
</dbReference>
<dbReference type="Pfam" id="PF01636">
    <property type="entry name" value="APH"/>
    <property type="match status" value="1"/>
</dbReference>
<dbReference type="InterPro" id="IPR002575">
    <property type="entry name" value="Aminoglycoside_PTrfase"/>
</dbReference>
<feature type="domain" description="Aminoglycoside phosphotransferase" evidence="1">
    <location>
        <begin position="32"/>
        <end position="250"/>
    </location>
</feature>
<dbReference type="PANTHER" id="PTHR40086">
    <property type="entry name" value="PHOSPHOTRANSFERASE YTMP-RELATED"/>
    <property type="match status" value="1"/>
</dbReference>
<evidence type="ECO:0000313" key="2">
    <source>
        <dbReference type="EMBL" id="MBB5638462.1"/>
    </source>
</evidence>
<proteinExistence type="predicted"/>
<dbReference type="RefSeq" id="WP_183884276.1">
    <property type="nucleotide sequence ID" value="NZ_JACHCE010000008.1"/>
</dbReference>
<reference evidence="2 3" key="1">
    <citation type="submission" date="2020-08" db="EMBL/GenBank/DDBJ databases">
        <title>Genomic Encyclopedia of Type Strains, Phase IV (KMG-V): Genome sequencing to study the core and pangenomes of soil and plant-associated prokaryotes.</title>
        <authorList>
            <person name="Whitman W."/>
        </authorList>
    </citation>
    <scope>NUCLEOTIDE SEQUENCE [LARGE SCALE GENOMIC DNA]</scope>
    <source>
        <strain evidence="2 3">S3M1</strain>
    </source>
</reference>